<dbReference type="InterPro" id="IPR040976">
    <property type="entry name" value="Pkinase_fungal"/>
</dbReference>
<feature type="domain" description="Fungal-type protein kinase" evidence="1">
    <location>
        <begin position="1"/>
        <end position="31"/>
    </location>
</feature>
<dbReference type="VEuPathDB" id="FungiDB:PABG_11765"/>
<evidence type="ECO:0000259" key="1">
    <source>
        <dbReference type="Pfam" id="PF17667"/>
    </source>
</evidence>
<dbReference type="Pfam" id="PF17667">
    <property type="entry name" value="Pkinase_fungal"/>
    <property type="match status" value="1"/>
</dbReference>
<comment type="caution">
    <text evidence="2">The sequence shown here is derived from an EMBL/GenBank/DDBJ whole genome shotgun (WGS) entry which is preliminary data.</text>
</comment>
<dbReference type="AlphaFoldDB" id="A0A1D2JCE5"/>
<name>A0A1D2JCE5_PARBR</name>
<dbReference type="VEuPathDB" id="FungiDB:PADG_02106"/>
<sequence length="105" mass="12367">MEFMAIEVLLNINHIYQHNLESFFYMLIWQCARNGWGKDIHSRDSKLHAWYTGNYEDIVNIKLDHMSKDENIGFGFILRELPPKFCGVKEIKQSVNHSPSIIIID</sequence>
<organism evidence="2 3">
    <name type="scientific">Paracoccidioides brasiliensis</name>
    <dbReference type="NCBI Taxonomy" id="121759"/>
    <lineage>
        <taxon>Eukaryota</taxon>
        <taxon>Fungi</taxon>
        <taxon>Dikarya</taxon>
        <taxon>Ascomycota</taxon>
        <taxon>Pezizomycotina</taxon>
        <taxon>Eurotiomycetes</taxon>
        <taxon>Eurotiomycetidae</taxon>
        <taxon>Onygenales</taxon>
        <taxon>Ajellomycetaceae</taxon>
        <taxon>Paracoccidioides</taxon>
    </lineage>
</organism>
<proteinExistence type="predicted"/>
<dbReference type="Proteomes" id="UP000242814">
    <property type="component" value="Unassembled WGS sequence"/>
</dbReference>
<evidence type="ECO:0000313" key="3">
    <source>
        <dbReference type="Proteomes" id="UP000242814"/>
    </source>
</evidence>
<reference evidence="2 3" key="1">
    <citation type="submission" date="2016-06" db="EMBL/GenBank/DDBJ databases">
        <authorList>
            <person name="Kjaerup R.B."/>
            <person name="Dalgaard T.S."/>
            <person name="Juul-Madsen H.R."/>
        </authorList>
    </citation>
    <scope>NUCLEOTIDE SEQUENCE [LARGE SCALE GENOMIC DNA]</scope>
    <source>
        <strain evidence="2 3">Pb300</strain>
    </source>
</reference>
<dbReference type="EMBL" id="LZYO01000195">
    <property type="protein sequence ID" value="ODH26220.1"/>
    <property type="molecule type" value="Genomic_DNA"/>
</dbReference>
<dbReference type="PANTHER" id="PTHR38248:SF2">
    <property type="entry name" value="FUNK1 11"/>
    <property type="match status" value="1"/>
</dbReference>
<protein>
    <recommendedName>
        <fullName evidence="1">Fungal-type protein kinase domain-containing protein</fullName>
    </recommendedName>
</protein>
<evidence type="ECO:0000313" key="2">
    <source>
        <dbReference type="EMBL" id="ODH26220.1"/>
    </source>
</evidence>
<accession>A0A1D2JCE5</accession>
<gene>
    <name evidence="2" type="ORF">ACO22_04736</name>
</gene>
<dbReference type="PANTHER" id="PTHR38248">
    <property type="entry name" value="FUNK1 6"/>
    <property type="match status" value="1"/>
</dbReference>